<name>A0A4P9YBE3_ROZAC</name>
<dbReference type="AlphaFoldDB" id="A0A4P9YBE3"/>
<feature type="non-terminal residue" evidence="1">
    <location>
        <position position="120"/>
    </location>
</feature>
<accession>A0A4P9YBE3</accession>
<organism evidence="1 2">
    <name type="scientific">Rozella allomycis (strain CSF55)</name>
    <dbReference type="NCBI Taxonomy" id="988480"/>
    <lineage>
        <taxon>Eukaryota</taxon>
        <taxon>Fungi</taxon>
        <taxon>Fungi incertae sedis</taxon>
        <taxon>Cryptomycota</taxon>
        <taxon>Cryptomycota incertae sedis</taxon>
        <taxon>Rozella</taxon>
    </lineage>
</organism>
<dbReference type="EMBL" id="ML006742">
    <property type="protein sequence ID" value="RKP16274.1"/>
    <property type="molecule type" value="Genomic_DNA"/>
</dbReference>
<gene>
    <name evidence="1" type="ORF">ROZALSC1DRAFT_25466</name>
</gene>
<evidence type="ECO:0000313" key="1">
    <source>
        <dbReference type="EMBL" id="RKP16274.1"/>
    </source>
</evidence>
<reference evidence="2" key="1">
    <citation type="journal article" date="2018" name="Nat. Microbiol.">
        <title>Leveraging single-cell genomics to expand the fungal tree of life.</title>
        <authorList>
            <person name="Ahrendt S.R."/>
            <person name="Quandt C.A."/>
            <person name="Ciobanu D."/>
            <person name="Clum A."/>
            <person name="Salamov A."/>
            <person name="Andreopoulos B."/>
            <person name="Cheng J.F."/>
            <person name="Woyke T."/>
            <person name="Pelin A."/>
            <person name="Henrissat B."/>
            <person name="Reynolds N.K."/>
            <person name="Benny G.L."/>
            <person name="Smith M.E."/>
            <person name="James T.Y."/>
            <person name="Grigoriev I.V."/>
        </authorList>
    </citation>
    <scope>NUCLEOTIDE SEQUENCE [LARGE SCALE GENOMIC DNA]</scope>
    <source>
        <strain evidence="2">CSF55</strain>
    </source>
</reference>
<protein>
    <submittedName>
        <fullName evidence="1">Uncharacterized protein</fullName>
    </submittedName>
</protein>
<sequence length="120" mass="13884">MEAENHDLELQSDNSSSTTFEEFTMHLENSEIFEEVQTAASDVKINYSDISTKNILPENSRRTCKKVDYSACTLYTFPEVPEHFADIKGRPDESLWMEAVYEELNSLNKMSTWEFTDLPT</sequence>
<dbReference type="Proteomes" id="UP000281549">
    <property type="component" value="Unassembled WGS sequence"/>
</dbReference>
<proteinExistence type="predicted"/>
<evidence type="ECO:0000313" key="2">
    <source>
        <dbReference type="Proteomes" id="UP000281549"/>
    </source>
</evidence>